<feature type="compositionally biased region" description="Basic residues" evidence="1">
    <location>
        <begin position="49"/>
        <end position="65"/>
    </location>
</feature>
<name>A0A0A9D5Z9_ARUDO</name>
<organism evidence="2">
    <name type="scientific">Arundo donax</name>
    <name type="common">Giant reed</name>
    <name type="synonym">Donax arundinaceus</name>
    <dbReference type="NCBI Taxonomy" id="35708"/>
    <lineage>
        <taxon>Eukaryota</taxon>
        <taxon>Viridiplantae</taxon>
        <taxon>Streptophyta</taxon>
        <taxon>Embryophyta</taxon>
        <taxon>Tracheophyta</taxon>
        <taxon>Spermatophyta</taxon>
        <taxon>Magnoliopsida</taxon>
        <taxon>Liliopsida</taxon>
        <taxon>Poales</taxon>
        <taxon>Poaceae</taxon>
        <taxon>PACMAD clade</taxon>
        <taxon>Arundinoideae</taxon>
        <taxon>Arundineae</taxon>
        <taxon>Arundo</taxon>
    </lineage>
</organism>
<feature type="region of interest" description="Disordered" evidence="1">
    <location>
        <begin position="1"/>
        <end position="65"/>
    </location>
</feature>
<evidence type="ECO:0000313" key="2">
    <source>
        <dbReference type="EMBL" id="JAD79152.1"/>
    </source>
</evidence>
<feature type="region of interest" description="Disordered" evidence="1">
    <location>
        <begin position="91"/>
        <end position="126"/>
    </location>
</feature>
<dbReference type="EMBL" id="GBRH01218743">
    <property type="protein sequence ID" value="JAD79152.1"/>
    <property type="molecule type" value="Transcribed_RNA"/>
</dbReference>
<proteinExistence type="predicted"/>
<dbReference type="AlphaFoldDB" id="A0A0A9D5Z9"/>
<feature type="compositionally biased region" description="Polar residues" evidence="1">
    <location>
        <begin position="100"/>
        <end position="112"/>
    </location>
</feature>
<sequence>MPGVDVRTRPQSAHQYSHPGGHLHGKAGAAHGPFLPASPHHFHHEPLRHLRSHHHSLPQSRWHQHHQNPALDQYGLHGHPFHVPAHHVQLHHAAEHHSSLPPSLKSQMTNTTMRKKCEISQGNQEL</sequence>
<reference evidence="2" key="1">
    <citation type="submission" date="2014-09" db="EMBL/GenBank/DDBJ databases">
        <authorList>
            <person name="Magalhaes I.L.F."/>
            <person name="Oliveira U."/>
            <person name="Santos F.R."/>
            <person name="Vidigal T.H.D.A."/>
            <person name="Brescovit A.D."/>
            <person name="Santos A.J."/>
        </authorList>
    </citation>
    <scope>NUCLEOTIDE SEQUENCE</scope>
    <source>
        <tissue evidence="2">Shoot tissue taken approximately 20 cm above the soil surface</tissue>
    </source>
</reference>
<reference evidence="2" key="2">
    <citation type="journal article" date="2015" name="Data Brief">
        <title>Shoot transcriptome of the giant reed, Arundo donax.</title>
        <authorList>
            <person name="Barrero R.A."/>
            <person name="Guerrero F.D."/>
            <person name="Moolhuijzen P."/>
            <person name="Goolsby J.A."/>
            <person name="Tidwell J."/>
            <person name="Bellgard S.E."/>
            <person name="Bellgard M.I."/>
        </authorList>
    </citation>
    <scope>NUCLEOTIDE SEQUENCE</scope>
    <source>
        <tissue evidence="2">Shoot tissue taken approximately 20 cm above the soil surface</tissue>
    </source>
</reference>
<evidence type="ECO:0000256" key="1">
    <source>
        <dbReference type="SAM" id="MobiDB-lite"/>
    </source>
</evidence>
<protein>
    <submittedName>
        <fullName evidence="2">Uncharacterized protein</fullName>
    </submittedName>
</protein>
<accession>A0A0A9D5Z9</accession>